<keyword evidence="2" id="KW-1185">Reference proteome</keyword>
<evidence type="ECO:0000313" key="2">
    <source>
        <dbReference type="Proteomes" id="UP000248703"/>
    </source>
</evidence>
<evidence type="ECO:0000313" key="1">
    <source>
        <dbReference type="EMBL" id="RAJ16797.1"/>
    </source>
</evidence>
<dbReference type="EMBL" id="QLLO01000002">
    <property type="protein sequence ID" value="RAJ16797.1"/>
    <property type="molecule type" value="Genomic_DNA"/>
</dbReference>
<comment type="caution">
    <text evidence="1">The sequence shown here is derived from an EMBL/GenBank/DDBJ whole genome shotgun (WGS) entry which is preliminary data.</text>
</comment>
<name>A0A327RSV1_9FLAO</name>
<dbReference type="Proteomes" id="UP000248703">
    <property type="component" value="Unassembled WGS sequence"/>
</dbReference>
<gene>
    <name evidence="1" type="ORF">LY08_00572</name>
</gene>
<organism evidence="1 2">
    <name type="scientific">Olleya aquimaris</name>
    <dbReference type="NCBI Taxonomy" id="639310"/>
    <lineage>
        <taxon>Bacteria</taxon>
        <taxon>Pseudomonadati</taxon>
        <taxon>Bacteroidota</taxon>
        <taxon>Flavobacteriia</taxon>
        <taxon>Flavobacteriales</taxon>
        <taxon>Flavobacteriaceae</taxon>
    </lineage>
</organism>
<evidence type="ECO:0008006" key="3">
    <source>
        <dbReference type="Google" id="ProtNLM"/>
    </source>
</evidence>
<proteinExistence type="predicted"/>
<reference evidence="1 2" key="1">
    <citation type="submission" date="2018-06" db="EMBL/GenBank/DDBJ databases">
        <title>Genomic Encyclopedia of Archaeal and Bacterial Type Strains, Phase II (KMG-II): from individual species to whole genera.</title>
        <authorList>
            <person name="Goeker M."/>
        </authorList>
    </citation>
    <scope>NUCLEOTIDE SEQUENCE [LARGE SCALE GENOMIC DNA]</scope>
    <source>
        <strain evidence="1 2">DSM 24464</strain>
    </source>
</reference>
<sequence length="208" mass="23536">MALAQNLIDFRATTASLVSHITFAHQKYASGSYKIARDMREFISESAFLRIYIGWETFVENSFVDYLLNEPSILNNRPAKWVNPIDAEHAQKIIIGNQRHMDWSNPEKIRNISKIFFHQGYVFNTSLSAINNDLMDLKTIRNSAAHISSTTTSKLDGLSTRILGTTVSNYTAYKLLFSIDPRSTIPNTTVLDRYLQILDVAAEEIANG</sequence>
<accession>A0A327RSV1</accession>
<protein>
    <recommendedName>
        <fullName evidence="3">RiboL-PSP-HEPN domain-containing protein</fullName>
    </recommendedName>
</protein>
<dbReference type="AlphaFoldDB" id="A0A327RSV1"/>